<proteinExistence type="predicted"/>
<evidence type="ECO:0000256" key="6">
    <source>
        <dbReference type="SAM" id="Phobius"/>
    </source>
</evidence>
<keyword evidence="2" id="KW-1003">Cell membrane</keyword>
<dbReference type="STRING" id="1847728.BTM29_12240"/>
<keyword evidence="4 6" id="KW-1133">Transmembrane helix</keyword>
<keyword evidence="5 6" id="KW-0472">Membrane</keyword>
<feature type="transmembrane region" description="Helical" evidence="6">
    <location>
        <begin position="34"/>
        <end position="58"/>
    </location>
</feature>
<feature type="domain" description="Phage shock protein PspC N-terminal" evidence="7">
    <location>
        <begin position="6"/>
        <end position="60"/>
    </location>
</feature>
<reference evidence="9" key="1">
    <citation type="submission" date="2016-12" db="EMBL/GenBank/DDBJ databases">
        <authorList>
            <person name="Jung M.Y."/>
            <person name="Lee S.H."/>
        </authorList>
    </citation>
    <scope>NUCLEOTIDE SEQUENCE [LARGE SCALE GENOMIC DNA]</scope>
    <source>
        <strain evidence="9">WiKim39</strain>
    </source>
</reference>
<protein>
    <recommendedName>
        <fullName evidence="7">Phage shock protein PspC N-terminal domain-containing protein</fullName>
    </recommendedName>
</protein>
<evidence type="ECO:0000256" key="4">
    <source>
        <dbReference type="ARBA" id="ARBA00022989"/>
    </source>
</evidence>
<dbReference type="Proteomes" id="UP000187499">
    <property type="component" value="Chromosome"/>
</dbReference>
<evidence type="ECO:0000313" key="8">
    <source>
        <dbReference type="EMBL" id="APX73267.1"/>
    </source>
</evidence>
<dbReference type="PANTHER" id="PTHR33885">
    <property type="entry name" value="PHAGE SHOCK PROTEIN C"/>
    <property type="match status" value="1"/>
</dbReference>
<dbReference type="InterPro" id="IPR007168">
    <property type="entry name" value="Phageshock_PspC_N"/>
</dbReference>
<evidence type="ECO:0000256" key="1">
    <source>
        <dbReference type="ARBA" id="ARBA00004162"/>
    </source>
</evidence>
<dbReference type="KEGG" id="lalw:BTM29_12240"/>
<accession>A0A1P8Q5Y6</accession>
<dbReference type="AlphaFoldDB" id="A0A1P8Q5Y6"/>
<evidence type="ECO:0000259" key="7">
    <source>
        <dbReference type="Pfam" id="PF04024"/>
    </source>
</evidence>
<gene>
    <name evidence="8" type="ORF">BTM29_12240</name>
</gene>
<evidence type="ECO:0000256" key="2">
    <source>
        <dbReference type="ARBA" id="ARBA00022475"/>
    </source>
</evidence>
<keyword evidence="9" id="KW-1185">Reference proteome</keyword>
<evidence type="ECO:0000256" key="3">
    <source>
        <dbReference type="ARBA" id="ARBA00022692"/>
    </source>
</evidence>
<name>A0A1P8Q5Y6_9LACO</name>
<comment type="subcellular location">
    <subcellularLocation>
        <location evidence="1">Cell membrane</location>
        <topology evidence="1">Single-pass membrane protein</topology>
    </subcellularLocation>
</comment>
<dbReference type="EMBL" id="CP019323">
    <property type="protein sequence ID" value="APX73267.1"/>
    <property type="molecule type" value="Genomic_DNA"/>
</dbReference>
<organism evidence="8 9">
    <name type="scientific">Companilactobacillus allii</name>
    <dbReference type="NCBI Taxonomy" id="1847728"/>
    <lineage>
        <taxon>Bacteria</taxon>
        <taxon>Bacillati</taxon>
        <taxon>Bacillota</taxon>
        <taxon>Bacilli</taxon>
        <taxon>Lactobacillales</taxon>
        <taxon>Lactobacillaceae</taxon>
        <taxon>Companilactobacillus</taxon>
    </lineage>
</organism>
<dbReference type="GO" id="GO:0005886">
    <property type="term" value="C:plasma membrane"/>
    <property type="evidence" value="ECO:0007669"/>
    <property type="project" value="UniProtKB-SubCell"/>
</dbReference>
<keyword evidence="3 6" id="KW-0812">Transmembrane</keyword>
<dbReference type="PANTHER" id="PTHR33885:SF3">
    <property type="entry name" value="PHAGE SHOCK PROTEIN C"/>
    <property type="match status" value="1"/>
</dbReference>
<evidence type="ECO:0000313" key="9">
    <source>
        <dbReference type="Proteomes" id="UP000187499"/>
    </source>
</evidence>
<sequence length="64" mass="7259">MHIPIKRSKNNQLIGGVVAGFCEKYDWDPAIGRVLYVILSLTPVFPGIIAYLVLWLLMEQPDMN</sequence>
<dbReference type="RefSeq" id="WP_076618448.1">
    <property type="nucleotide sequence ID" value="NZ_CP019323.1"/>
</dbReference>
<dbReference type="InterPro" id="IPR052027">
    <property type="entry name" value="PspC"/>
</dbReference>
<dbReference type="OrthoDB" id="9815286at2"/>
<evidence type="ECO:0000256" key="5">
    <source>
        <dbReference type="ARBA" id="ARBA00023136"/>
    </source>
</evidence>
<dbReference type="Pfam" id="PF04024">
    <property type="entry name" value="PspC"/>
    <property type="match status" value="1"/>
</dbReference>